<keyword evidence="2" id="KW-0489">Methyltransferase</keyword>
<dbReference type="STRING" id="80852.AWOD_I_1335"/>
<protein>
    <submittedName>
        <fullName evidence="2">Putative SAM-dependent methyltransferase</fullName>
    </submittedName>
</protein>
<feature type="domain" description="Methyltransferase type 12" evidence="1">
    <location>
        <begin position="55"/>
        <end position="152"/>
    </location>
</feature>
<keyword evidence="2" id="KW-0808">Transferase</keyword>
<reference evidence="3" key="1">
    <citation type="submission" date="2014-09" db="EMBL/GenBank/DDBJ databases">
        <authorList>
            <person name="Hjerde E."/>
        </authorList>
    </citation>
    <scope>NUCLEOTIDE SEQUENCE [LARGE SCALE GENOMIC DNA]</scope>
    <source>
        <strain evidence="3">06/09/139</strain>
    </source>
</reference>
<dbReference type="Proteomes" id="UP000032427">
    <property type="component" value="Chromosome 1"/>
</dbReference>
<accession>A0A090IPZ8</accession>
<dbReference type="GO" id="GO:0032259">
    <property type="term" value="P:methylation"/>
    <property type="evidence" value="ECO:0007669"/>
    <property type="project" value="UniProtKB-KW"/>
</dbReference>
<dbReference type="InterPro" id="IPR016584">
    <property type="entry name" value="MeTrfase_VrtF"/>
</dbReference>
<dbReference type="Gene3D" id="3.40.50.150">
    <property type="entry name" value="Vaccinia Virus protein VP39"/>
    <property type="match status" value="1"/>
</dbReference>
<evidence type="ECO:0000259" key="1">
    <source>
        <dbReference type="Pfam" id="PF08242"/>
    </source>
</evidence>
<organism evidence="2 3">
    <name type="scientific">Aliivibrio wodanis</name>
    <dbReference type="NCBI Taxonomy" id="80852"/>
    <lineage>
        <taxon>Bacteria</taxon>
        <taxon>Pseudomonadati</taxon>
        <taxon>Pseudomonadota</taxon>
        <taxon>Gammaproteobacteria</taxon>
        <taxon>Vibrionales</taxon>
        <taxon>Vibrionaceae</taxon>
        <taxon>Aliivibrio</taxon>
    </lineage>
</organism>
<evidence type="ECO:0000313" key="3">
    <source>
        <dbReference type="Proteomes" id="UP000032427"/>
    </source>
</evidence>
<dbReference type="GeneID" id="28540894"/>
<dbReference type="PATRIC" id="fig|80852.17.peg.1373"/>
<dbReference type="GO" id="GO:0008168">
    <property type="term" value="F:methyltransferase activity"/>
    <property type="evidence" value="ECO:0007669"/>
    <property type="project" value="UniProtKB-KW"/>
</dbReference>
<dbReference type="SUPFAM" id="SSF53335">
    <property type="entry name" value="S-adenosyl-L-methionine-dependent methyltransferases"/>
    <property type="match status" value="1"/>
</dbReference>
<name>A0A090IPZ8_9GAMM</name>
<dbReference type="KEGG" id="awd:AWOD_I_1335"/>
<dbReference type="InterPro" id="IPR013217">
    <property type="entry name" value="Methyltransf_12"/>
</dbReference>
<gene>
    <name evidence="2" type="ORF">AWOD_I_1335</name>
</gene>
<dbReference type="EMBL" id="LN554846">
    <property type="protein sequence ID" value="CED71413.1"/>
    <property type="molecule type" value="Genomic_DNA"/>
</dbReference>
<dbReference type="HOGENOM" id="CLU_046029_0_0_6"/>
<dbReference type="Pfam" id="PF08242">
    <property type="entry name" value="Methyltransf_12"/>
    <property type="match status" value="1"/>
</dbReference>
<keyword evidence="3" id="KW-1185">Reference proteome</keyword>
<dbReference type="InterPro" id="IPR029063">
    <property type="entry name" value="SAM-dependent_MTases_sf"/>
</dbReference>
<sequence length="218" mass="24560">MNKESATFAGQAVYSKKVLSIYDLWVLGFSNHYLWKCPTKLISQQFIELASKNHLDVGVGTGYYLKNHLSLTERRVALVDLNENSLESTATAIQHFNPEVYRRNILDPLELKCEKFDSISINYLLHCLPGELSEKSVVFTHLHEVLNDGGVLFGSTILGQGVPKNVFASKLMNFYNKKGIFTNEDDDVHTLETVLNDTFVDVEINIIGCVALFSARKK</sequence>
<proteinExistence type="predicted"/>
<dbReference type="PIRSF" id="PIRSF011491">
    <property type="entry name" value="Mtase_YbcY_prd"/>
    <property type="match status" value="1"/>
</dbReference>
<dbReference type="CDD" id="cd02440">
    <property type="entry name" value="AdoMet_MTases"/>
    <property type="match status" value="1"/>
</dbReference>
<evidence type="ECO:0000313" key="2">
    <source>
        <dbReference type="EMBL" id="CED71413.1"/>
    </source>
</evidence>
<dbReference type="AlphaFoldDB" id="A0A090IPZ8"/>
<dbReference type="OrthoDB" id="507855at2"/>